<dbReference type="InterPro" id="IPR009081">
    <property type="entry name" value="PP-bd_ACP"/>
</dbReference>
<dbReference type="InterPro" id="IPR001242">
    <property type="entry name" value="Condensation_dom"/>
</dbReference>
<dbReference type="Gene3D" id="3.30.300.30">
    <property type="match status" value="5"/>
</dbReference>
<dbReference type="InterPro" id="IPR020845">
    <property type="entry name" value="AMP-binding_CS"/>
</dbReference>
<feature type="domain" description="Carrier" evidence="5">
    <location>
        <begin position="3785"/>
        <end position="3860"/>
    </location>
</feature>
<dbReference type="InterPro" id="IPR023213">
    <property type="entry name" value="CAT-like_dom_sf"/>
</dbReference>
<comment type="cofactor">
    <cofactor evidence="1">
        <name>pantetheine 4'-phosphate</name>
        <dbReference type="ChEBI" id="CHEBI:47942"/>
    </cofactor>
</comment>
<gene>
    <name evidence="6" type="ORF">OHA16_10305</name>
</gene>
<dbReference type="InterPro" id="IPR020802">
    <property type="entry name" value="TesA-like"/>
</dbReference>
<dbReference type="SUPFAM" id="SSF52777">
    <property type="entry name" value="CoA-dependent acyltransferases"/>
    <property type="match status" value="10"/>
</dbReference>
<evidence type="ECO:0000256" key="1">
    <source>
        <dbReference type="ARBA" id="ARBA00001957"/>
    </source>
</evidence>
<dbReference type="Pfam" id="PF00550">
    <property type="entry name" value="PP-binding"/>
    <property type="match status" value="5"/>
</dbReference>
<dbReference type="PANTHER" id="PTHR45527:SF1">
    <property type="entry name" value="FATTY ACID SYNTHASE"/>
    <property type="match status" value="1"/>
</dbReference>
<dbReference type="InterPro" id="IPR010071">
    <property type="entry name" value="AA_adenyl_dom"/>
</dbReference>
<dbReference type="Pfam" id="PF00668">
    <property type="entry name" value="Condensation"/>
    <property type="match status" value="5"/>
</dbReference>
<dbReference type="Gene3D" id="2.30.38.10">
    <property type="entry name" value="Luciferase, Domain 3"/>
    <property type="match status" value="4"/>
</dbReference>
<proteinExistence type="predicted"/>
<dbReference type="Pfam" id="PF00975">
    <property type="entry name" value="Thioesterase"/>
    <property type="match status" value="1"/>
</dbReference>
<dbReference type="InterPro" id="IPR036736">
    <property type="entry name" value="ACP-like_sf"/>
</dbReference>
<dbReference type="Proteomes" id="UP001432222">
    <property type="component" value="Chromosome"/>
</dbReference>
<dbReference type="InterPro" id="IPR006162">
    <property type="entry name" value="Ppantetheine_attach_site"/>
</dbReference>
<dbReference type="Pfam" id="PF13193">
    <property type="entry name" value="AMP-binding_C"/>
    <property type="match status" value="4"/>
</dbReference>
<accession>A0ABZ1TXG9</accession>
<dbReference type="Gene3D" id="1.10.1200.10">
    <property type="entry name" value="ACP-like"/>
    <property type="match status" value="2"/>
</dbReference>
<dbReference type="CDD" id="cd19540">
    <property type="entry name" value="LCL_NRPS-like"/>
    <property type="match status" value="3"/>
</dbReference>
<dbReference type="PROSITE" id="PS50075">
    <property type="entry name" value="CARRIER"/>
    <property type="match status" value="5"/>
</dbReference>
<dbReference type="Gene3D" id="3.40.50.1820">
    <property type="entry name" value="alpha/beta hydrolase"/>
    <property type="match status" value="3"/>
</dbReference>
<protein>
    <submittedName>
        <fullName evidence="6">Amino acid adenylation domain-containing protein</fullName>
    </submittedName>
</protein>
<name>A0ABZ1TXG9_9ACTN</name>
<dbReference type="SUPFAM" id="SSF53474">
    <property type="entry name" value="alpha/beta-Hydrolases"/>
    <property type="match status" value="1"/>
</dbReference>
<keyword evidence="3" id="KW-0597">Phosphoprotein</keyword>
<dbReference type="Pfam" id="PF00501">
    <property type="entry name" value="AMP-binding"/>
    <property type="match status" value="4"/>
</dbReference>
<evidence type="ECO:0000256" key="3">
    <source>
        <dbReference type="ARBA" id="ARBA00022553"/>
    </source>
</evidence>
<evidence type="ECO:0000256" key="2">
    <source>
        <dbReference type="ARBA" id="ARBA00022450"/>
    </source>
</evidence>
<dbReference type="NCBIfam" id="NF003417">
    <property type="entry name" value="PRK04813.1"/>
    <property type="match status" value="5"/>
</dbReference>
<dbReference type="InterPro" id="IPR001031">
    <property type="entry name" value="Thioesterase"/>
</dbReference>
<dbReference type="CDD" id="cd12117">
    <property type="entry name" value="A_NRPS_Srf_like"/>
    <property type="match status" value="2"/>
</dbReference>
<keyword evidence="2" id="KW-0596">Phosphopantetheine</keyword>
<dbReference type="SMART" id="SM00824">
    <property type="entry name" value="PKS_TE"/>
    <property type="match status" value="1"/>
</dbReference>
<reference evidence="6" key="1">
    <citation type="submission" date="2022-10" db="EMBL/GenBank/DDBJ databases">
        <title>The complete genomes of actinobacterial strains from the NBC collection.</title>
        <authorList>
            <person name="Joergensen T.S."/>
            <person name="Alvarez Arevalo M."/>
            <person name="Sterndorff E.B."/>
            <person name="Faurdal D."/>
            <person name="Vuksanovic O."/>
            <person name="Mourched A.-S."/>
            <person name="Charusanti P."/>
            <person name="Shaw S."/>
            <person name="Blin K."/>
            <person name="Weber T."/>
        </authorList>
    </citation>
    <scope>NUCLEOTIDE SEQUENCE</scope>
    <source>
        <strain evidence="6">NBC_00222</strain>
    </source>
</reference>
<dbReference type="RefSeq" id="WP_328954364.1">
    <property type="nucleotide sequence ID" value="NZ_CP108110.1"/>
</dbReference>
<evidence type="ECO:0000313" key="6">
    <source>
        <dbReference type="EMBL" id="WUQ83331.1"/>
    </source>
</evidence>
<dbReference type="SUPFAM" id="SSF56801">
    <property type="entry name" value="Acetyl-CoA synthetase-like"/>
    <property type="match status" value="5"/>
</dbReference>
<evidence type="ECO:0000313" key="7">
    <source>
        <dbReference type="Proteomes" id="UP001432222"/>
    </source>
</evidence>
<dbReference type="NCBIfam" id="TIGR01733">
    <property type="entry name" value="AA-adenyl-dom"/>
    <property type="match status" value="4"/>
</dbReference>
<sequence length="5178" mass="547838">MIPLSFAQRRLWFLSQLEGPSATYNIPMALRLTGDVDREALAEALRDVVGRHEVLRTVFLAENGEPYQHVLKVEDSGFELAVEAVSQESLSGAVSGAVAYAFDLSAEIPVRATLFTVSPDDHALVVVVHHIAGDGWSTAPLARDLSVAYEARAAGRAPEWEPLPVQYADYVLWQQELLGDEQNPDSVLSRQLEYWRETLAGAPAELELPTDRPRPASAGHQGHAVAVELPADVHERLVKVTRERGATLFMVVQAALAVTLNRLGAGNDIPIGVAIAGRTEKALEDLVGFFVNTLVMRTDLSGDPTMAQVLDRVREAGLGAFAHQDVPFERVVEELAPVRSLARHPLFQVMLTVQNTASAALDLAGSGSLSSALGSSPGPGASKFDLEVSLGEVFDEQGRPAGIRGRLVAAADLFDAGSAERFAGWLSRVVESVVAEPLTRLSAVDVLGADERRRIVEEWNDTAVEVASSTLPGLFAAQVARTPDAVAVVSEGVELSYGELDARANAVARRLVELGVGAECGVAVLMERSADLVVALLAVVKAGGFYVPLDARYPLAHRRTIVGETGASVVLTDAGLRGEAAELGVAVLEVSGAGTAEPLEVSCDVEGLAYVMYTSGSTGRAKGVAVTHADVAALALDRRFAGAGFERVLLHSPHSFDASTMELWVPLLTGRQVVVMPAGEVTALSLAGAVSSFGVTALWLTAGLFALVVEEDPGCLAGVREVWAGGDVLPPVAVARVREACPGIVVVNGYGPTEATTFVATHTAVDGEGALPIGRPLDNMRVYVLDAALRAVPVGVAGELYVAGAGLARGYLGRPGLTGERFVADLFGPAGGRLYRTGDLARWNADGELVFAGRADEQVKIRGFRIEPGEVQAVLAGHPGLEQVVVLVREDVPGDKRLVAYAVAADVDAGADELMSSVREFAAERLPQYMVPSAVVVLEELPLTVNGKVDRKALPAPEYAAGAGRAPATVQEELLCQAFAEVLGLDRVGVDDDFFALGGHSLLVVSLVANLRARGVSVAVKALFQTPTPAGLAGAAGPVQVVVPPNLIPEGAVAITPEMLPLVELTEAEIERIVAKVEGGAANVADVYPLAPLQEGLLFHHLMADQDTATDVYVLPSVLGFDSRERVDAFLEALQWVIDRHDICRTAFVWEGLADPVQVVSRRVELPVQEVVLDPQGPDPVEQLRAVAGSWMDLTRAPLMTVHIAAEPGGDRWLALLRTHHLVQDHTSLDVLFGEVRAFMSGSADALPAPLPFRDFVAQARLGTPREEHERYFTELLGDVTETTAPYGVLDLHGDGTAAVRCQVPLDAEVAGRVREVARRQGVSAATVFHLAWARVLAAVSGREDVVFGTVLFGRMNAGAGSDRVPGLFMNTLPVRVRLDSQSAGEALDGMRGQLAELLVHEHAPLSLAQQASGVAGGSPLFTSIFNYRHGQASTAGNGPRLEGVGLLTVSDHTNYPVSVAVDDLGSDFSLIVEAVAPADAERICALLQAAVTNLTAVLEEAPQSRFAAVDVMGEAERRQVVEEWNDTAVEVASSTLPGLFAGQVARTPDAVAVVFDGVEASYGELDARANRLARLLIGRGVGPESVVAVVMERGVELVVSLLAVAKAGGAYLPVDPEYPVERIAYVLDDAAPVCVLTTERCARVLPDSVDGPVLVLDSAELRAECSGFEEVRLTDADLVVPLLPAHPVYVIHTSGSTGRPKGVVVTHQALVNHLRAAGQRVPLGAGDRLLAVTTVSFDIAALELFLPLVCGAAVVLAERETVRDAAALRKLVDAGGVTAVQAVPSLWRTLLSGEEDWPRGVRVLVGGEALSEELAGRVRELGLWAVNLYGPTEATVWASSAEVGEGPVTIGRPFANMRAYVLDGLLQPVPAGVAGELYLAGAQLARGYLGRPGLSAERFTAAPFGPRGERMYRTGDLARWRGDGTLECLGRVDTQVKVRGFRIELGEIEAALERHELVAQAAVTVDGSGAGDQRLAGYVVPRAGARVDAADLRAHLARSLPEYMVPSAVMVLDEMPLTANGKVDRKALPAPDFTELAGGGRGPVTVQEELLCQAFAEVLRLPAFGVEDDFFALGGHSLLAMRLVIRVRAVLGVELPLRMLYERPTPAAVAAWMSEAGAGRAALAPMVRPERVPLSFAQRRLWFLGQLEGPSATYNIPVALRLTGELDRRAMAEALRDVIGRHEALRTVLPAADGEPFQRVLSLEECGFELSVVEVAPQELDAAVTEAVGYAFDLTSEIPLRATLFALGEAEHVLVILVHHVAADGWSTAPLARDMSVAYAARAAGRVPAWVALPVQYADYALWQRELLGSEDDPDSVLSGQVAYWREALAGVPEELVLPTDLARPATPTHRGHTVGLEIPAGLHKGLLSVAREQGATLFMVLQAALAVTLNRIGAGTDIPIGAAIAGRTDEALNELVGFFVNTFVIRTDLSGDPTFGEVVERVRETGLRAYENQDVPFEKLVEELAPTRSLARHPLFQVMLTLQNTAAASGDGRSELEQLELPGLRVGRQAAGTGVAKFDLGMSLGETFDAQGAPAGLRGVMVAAADLFDADTAERIAVWLVRVLETVTAEPRTRLAAVAVLGEDERERILTGGRTARQVQTVLATQPGLAQLAVIEREHGADDDQASRTGGGGSLVAYVVPADSGAGHAALADALRQFAGDRLAEQLVPSVVVLDTLPLTSDGALDLAALPAPDDSGTADEDVTVSRGPATVQEEILCAAFAHALGLESVGVEDNFFALGGHSLLAVSLVEYLRVRGVSISIRTLLRNPTPAELAGAAGPVQVVVPPNLIPEGAVGITPEMLPLVELTEAEIERIVAKVEGGAANVADVYPLAPLQEGMLFHHLMADQGTEADVYMRPSVLGFDSRERVDAFLDALREVIDRHDIYRTAFAWEGLREPVQVVSRRVELPVQEVVLDPQGPDPVEQLVAVGGSWMDLVRAPLMTVHIAAEPGGDRWLALLRTHHLVGDHTSRDVLLGELRAFMSGSADTLPEPLPFRDFVAQARLGVPREEHERYFTELLGDVTETTAPFGLLDVHGDGTGGMHCQVPLDAEVAGRVREVARRQGVTPATVFHLAWARVLASLSGRDDVVFGTVLFGRMNAGAGSDRVPGLFMNTLPVRVRVDSQSAGEAVDGMRGQLAELLVHEHAPLSLAQQASGVRGGNPLFTSIFNYRHSEAAVQGSGPGLAGVRLMSASDPTNYPVSVAVDDMGSGFFLTAEAVAPADAERICALLQAAVTNLTAALEEAPQTKLSAVGVLGEVERRLVVEEWNDTAVEVASSTLPGLFEERVALAPAAVAVVADGVEVSYGELDARANRLARHLIGAGVGPESVVAVCLERGVDLMVSLLAVAKAGGAYMPVDPEYPAERIAYMLRDAASVLAVASRATAGVLAGSVPVVLVDDAATVAELAGLSGEGVTDAERRSPLLAAHPAYVIYTSGSTGRPKGVLVSHAGVAHQVAGHVRWLGVGPGSRVGQFASAGFDTFGWEWFMALLTGAALVVIPQDRRLGEALPVFLAEQGVTHVTLPPAVLATLDAGSVDRDVVVVTAGEACPSEVMARWAEGRRMFNSYGPTETTVDATLWRCDPASSVVAIGTPVVNTRVYVLDEYLQPVPVGVAGELYVAGAGLARGYLGRAGLTGERFVANPFGAPGERFYRTGDRARWTVEGQLVFAGRADDQVKIRGFRIEPGEVESVVVGHPQVAQAAVVVREDLPGDKRLVAYVVPAVDGTAEELPAVVAAFAAEWLPQYMVPAAVVVMDALPLTVNGKVDRKALPAPDYTALAGTGRAPATVREELLCQAFAQVLGLDRVGVDDDFLALGGHSLLAMRLVSRVRAVLGVELPLRVLFERPTPAAVAAWMGEAGEGRAALVPVARPERVPLSFAQRRLWFLGQLEGPSTTYTIPTALRLTGELDREALAEALRDVVGRHEVLRTVFPVVDGGPFQRVLSPEECGFEVPVVVVEPDGLDAAVAEASGHLFDLAVQIPLRATVFAVAPQEHVLVVLVHHIASDGWSTGALARDISMAYTARLEGRIPDWAALPVQYADYALWQRELLGSEDDPGSVLSGQVAYWREALAGVPEELELPVDRRRPATASYRGESVELAVSAQTHQRLAELAREQGATLFMVLQAALAVTLNRLGAGADIPIGSAIAGRTDEALNNLVGFFVNTLVIRTDLSGDPTFGEVLERVRETSLRAFEHQDVPFEKLVEELSPVRSMARHPLFQVMLTVQNTASAALELPGLRSGALAAGAPAAKFDLEVSVGEVFDEQGRPAGIRGRLVAAADLFDAGSAERFAGWLSRVVESVVAEPLTRLSAVDVLGADERRRIVEEWNDTAVEVAPLTLPGLFAGQVARTPDAVAVVSEGVELSYAELDARANAVARRLVELGVGAECGVAVLMERSADLVVALLAVVKAGGFYVPLDARYPLAHRRTIVGETGASVVLTDAGLRGEAAELGVAVLEVSGAGTAEPLEVSCDVEGLAYVMYTSGSTGRAKGVAVTHADVAALALDRRFAGAGFERVLLHSPHSFDASTMELWVPLLTGRQVVVMAAGEVTALSLAGAVSSFGVTALWLTAGLFALVVEEDPGCLAGVREVWAGGDVLPPVAVARVREACPGIVVVNGYGPTEATTFVATHTAVDGEGALPIGRPLDNMRVYVLDAALRAVPVGVAGELYVAGAGLARGYVARPGLTGERFVASPFGVPGGRLYRTGDRAKWSGDGELVFAGRADEQVKLRGFRIEPGEVQAVLAGHPGLEQVVVLVREDVPGDKRLVAYVVADGDSAELVSSVREFVAERMPQYMVPSAVVVLEELPLTVNGKVDRKALPAPQYAVSAKAPHGAGSISAFEQTVCEAFAKVLRLESVGLDDDFFALGGHSLLAVSLVEELRSRGLSVSVRDLITNPTVAGLLGTLSLSSVKDALGGMLSIRPSGSKPPFFFVHPGSGLSWCYLPLARHIPQEYPLYGLQADGLDGTSELAPRAVEMAAAYIEQIRSVQPSGPYHLVGYSFGGTVAHEIAVQLQEAGEQVAALVILDTFPVERDADPAAVGEASRNAGEADRSDDPAGSSTSDENDVLARKLRELRADVGRVLGGVSDEELIRIMHVFDNNTQLQLEHRTGRFGGDVLVVVAEEGKATDVPWVQRWEPYISGEITEVRLPCTHDDVVRPHTLGQVWAAVEGWLGSGRS</sequence>
<dbReference type="CDD" id="cd05930">
    <property type="entry name" value="A_NRPS"/>
    <property type="match status" value="1"/>
</dbReference>
<dbReference type="InterPro" id="IPR000873">
    <property type="entry name" value="AMP-dep_synth/lig_dom"/>
</dbReference>
<organism evidence="6 7">
    <name type="scientific">Kitasatospora purpeofusca</name>
    <dbReference type="NCBI Taxonomy" id="67352"/>
    <lineage>
        <taxon>Bacteria</taxon>
        <taxon>Bacillati</taxon>
        <taxon>Actinomycetota</taxon>
        <taxon>Actinomycetes</taxon>
        <taxon>Kitasatosporales</taxon>
        <taxon>Streptomycetaceae</taxon>
        <taxon>Kitasatospora</taxon>
    </lineage>
</organism>
<feature type="domain" description="Carrier" evidence="5">
    <location>
        <begin position="2043"/>
        <end position="2118"/>
    </location>
</feature>
<dbReference type="PROSITE" id="PS00455">
    <property type="entry name" value="AMP_BINDING"/>
    <property type="match status" value="4"/>
</dbReference>
<feature type="region of interest" description="Disordered" evidence="4">
    <location>
        <begin position="5038"/>
        <end position="5066"/>
    </location>
</feature>
<dbReference type="EMBL" id="CP108110">
    <property type="protein sequence ID" value="WUQ83331.1"/>
    <property type="molecule type" value="Genomic_DNA"/>
</dbReference>
<dbReference type="Gene3D" id="3.40.50.980">
    <property type="match status" value="8"/>
</dbReference>
<dbReference type="InterPro" id="IPR020806">
    <property type="entry name" value="PKS_PP-bd"/>
</dbReference>
<feature type="domain" description="Carrier" evidence="5">
    <location>
        <begin position="2710"/>
        <end position="2784"/>
    </location>
</feature>
<dbReference type="SUPFAM" id="SSF47336">
    <property type="entry name" value="ACP-like"/>
    <property type="match status" value="5"/>
</dbReference>
<dbReference type="CDD" id="cd19544">
    <property type="entry name" value="E-C_NRPS"/>
    <property type="match status" value="2"/>
</dbReference>
<dbReference type="InterPro" id="IPR029058">
    <property type="entry name" value="AB_hydrolase_fold"/>
</dbReference>
<keyword evidence="7" id="KW-1185">Reference proteome</keyword>
<feature type="domain" description="Carrier" evidence="5">
    <location>
        <begin position="966"/>
        <end position="1040"/>
    </location>
</feature>
<evidence type="ECO:0000259" key="5">
    <source>
        <dbReference type="PROSITE" id="PS50075"/>
    </source>
</evidence>
<dbReference type="Gene3D" id="3.30.559.10">
    <property type="entry name" value="Chloramphenicol acetyltransferase-like domain"/>
    <property type="match status" value="5"/>
</dbReference>
<dbReference type="Gene3D" id="3.30.559.30">
    <property type="entry name" value="Nonribosomal peptide synthetase, condensation domain"/>
    <property type="match status" value="5"/>
</dbReference>
<feature type="domain" description="Carrier" evidence="5">
    <location>
        <begin position="4836"/>
        <end position="4910"/>
    </location>
</feature>
<dbReference type="InterPro" id="IPR045851">
    <property type="entry name" value="AMP-bd_C_sf"/>
</dbReference>
<dbReference type="SMART" id="SM00823">
    <property type="entry name" value="PKS_PP"/>
    <property type="match status" value="5"/>
</dbReference>
<dbReference type="PROSITE" id="PS00012">
    <property type="entry name" value="PHOSPHOPANTETHEINE"/>
    <property type="match status" value="1"/>
</dbReference>
<dbReference type="InterPro" id="IPR025110">
    <property type="entry name" value="AMP-bd_C"/>
</dbReference>
<evidence type="ECO:0000256" key="4">
    <source>
        <dbReference type="SAM" id="MobiDB-lite"/>
    </source>
</evidence>
<dbReference type="PANTHER" id="PTHR45527">
    <property type="entry name" value="NONRIBOSOMAL PEPTIDE SYNTHETASE"/>
    <property type="match status" value="1"/>
</dbReference>